<dbReference type="AlphaFoldDB" id="A0A3A8NU26"/>
<evidence type="ECO:0000256" key="1">
    <source>
        <dbReference type="SAM" id="SignalP"/>
    </source>
</evidence>
<sequence>MKALVTTALALPLIALAAAQARPGGADGGSAVPAAAAREGVRVSRAGSQASMKGPAEWFTGVVRIDPLFAANAPSRGAGASVTFEPGARTAWHAHPLGQTLVVTAGVGRVQGWGSAVQEIRPGDVVWIPAGQKHWHGAAPTTAMTHLALHEALDGKVVEWMEKVTDAQYGTQP</sequence>
<dbReference type="InterPro" id="IPR011051">
    <property type="entry name" value="RmlC_Cupin_sf"/>
</dbReference>
<dbReference type="InterPro" id="IPR013096">
    <property type="entry name" value="Cupin_2"/>
</dbReference>
<feature type="signal peptide" evidence="1">
    <location>
        <begin position="1"/>
        <end position="17"/>
    </location>
</feature>
<feature type="chain" id="PRO_5017360839" evidence="1">
    <location>
        <begin position="18"/>
        <end position="173"/>
    </location>
</feature>
<gene>
    <name evidence="3" type="ORF">D7X12_01400</name>
</gene>
<organism evidence="3 4">
    <name type="scientific">Corallococcus sicarius</name>
    <dbReference type="NCBI Taxonomy" id="2316726"/>
    <lineage>
        <taxon>Bacteria</taxon>
        <taxon>Pseudomonadati</taxon>
        <taxon>Myxococcota</taxon>
        <taxon>Myxococcia</taxon>
        <taxon>Myxococcales</taxon>
        <taxon>Cystobacterineae</taxon>
        <taxon>Myxococcaceae</taxon>
        <taxon>Corallococcus</taxon>
    </lineage>
</organism>
<dbReference type="Proteomes" id="UP000273405">
    <property type="component" value="Unassembled WGS sequence"/>
</dbReference>
<evidence type="ECO:0000313" key="3">
    <source>
        <dbReference type="EMBL" id="RKH47887.1"/>
    </source>
</evidence>
<keyword evidence="1" id="KW-0732">Signal</keyword>
<dbReference type="EMBL" id="RAWG01000005">
    <property type="protein sequence ID" value="RKH47887.1"/>
    <property type="molecule type" value="Genomic_DNA"/>
</dbReference>
<accession>A0A3A8NU26</accession>
<evidence type="ECO:0000259" key="2">
    <source>
        <dbReference type="Pfam" id="PF07883"/>
    </source>
</evidence>
<dbReference type="PANTHER" id="PTHR43698:SF1">
    <property type="entry name" value="BLL4564 PROTEIN"/>
    <property type="match status" value="1"/>
</dbReference>
<dbReference type="Pfam" id="PF07883">
    <property type="entry name" value="Cupin_2"/>
    <property type="match status" value="1"/>
</dbReference>
<keyword evidence="4" id="KW-1185">Reference proteome</keyword>
<dbReference type="CDD" id="cd02233">
    <property type="entry name" value="cupin_HNL-like"/>
    <property type="match status" value="1"/>
</dbReference>
<evidence type="ECO:0000313" key="4">
    <source>
        <dbReference type="Proteomes" id="UP000273405"/>
    </source>
</evidence>
<dbReference type="SUPFAM" id="SSF51182">
    <property type="entry name" value="RmlC-like cupins"/>
    <property type="match status" value="1"/>
</dbReference>
<dbReference type="PANTHER" id="PTHR43698">
    <property type="entry name" value="RIBD C-TERMINAL DOMAIN CONTAINING PROTEIN"/>
    <property type="match status" value="1"/>
</dbReference>
<reference evidence="4" key="1">
    <citation type="submission" date="2018-09" db="EMBL/GenBank/DDBJ databases">
        <authorList>
            <person name="Livingstone P.G."/>
            <person name="Whitworth D.E."/>
        </authorList>
    </citation>
    <scope>NUCLEOTIDE SEQUENCE [LARGE SCALE GENOMIC DNA]</scope>
    <source>
        <strain evidence="4">CA040B</strain>
    </source>
</reference>
<name>A0A3A8NU26_9BACT</name>
<dbReference type="Gene3D" id="2.60.120.10">
    <property type="entry name" value="Jelly Rolls"/>
    <property type="match status" value="1"/>
</dbReference>
<protein>
    <submittedName>
        <fullName evidence="3">Cupin domain-containing protein</fullName>
    </submittedName>
</protein>
<dbReference type="InterPro" id="IPR014710">
    <property type="entry name" value="RmlC-like_jellyroll"/>
</dbReference>
<proteinExistence type="predicted"/>
<dbReference type="OrthoDB" id="9802489at2"/>
<dbReference type="RefSeq" id="WP_120623463.1">
    <property type="nucleotide sequence ID" value="NZ_RAWG01000005.1"/>
</dbReference>
<feature type="domain" description="Cupin type-2" evidence="2">
    <location>
        <begin position="82"/>
        <end position="142"/>
    </location>
</feature>
<comment type="caution">
    <text evidence="3">The sequence shown here is derived from an EMBL/GenBank/DDBJ whole genome shotgun (WGS) entry which is preliminary data.</text>
</comment>
<dbReference type="InterPro" id="IPR047263">
    <property type="entry name" value="HNL-like_cupin"/>
</dbReference>